<dbReference type="AlphaFoldDB" id="A0AA40CZM2"/>
<dbReference type="EMBL" id="JAULSV010000001">
    <property type="protein sequence ID" value="KAK0657500.1"/>
    <property type="molecule type" value="Genomic_DNA"/>
</dbReference>
<keyword evidence="2" id="KW-1185">Reference proteome</keyword>
<proteinExistence type="predicted"/>
<sequence length="144" mass="16351">MTHRVSHVTSALPGPLPPRRSLPMFLPLSEPSRPSRSRSWSTRRGVLGWCSSLLCCLSPPSTLERFARIDSPIPTYVPETLFVYALSVPYSPALVRLPSYNFEFFEYTLTHDVVFVPLVSYSSKPTRLPTRLPTRHFPVLPYGF</sequence>
<organism evidence="1 2">
    <name type="scientific">Cercophora newfieldiana</name>
    <dbReference type="NCBI Taxonomy" id="92897"/>
    <lineage>
        <taxon>Eukaryota</taxon>
        <taxon>Fungi</taxon>
        <taxon>Dikarya</taxon>
        <taxon>Ascomycota</taxon>
        <taxon>Pezizomycotina</taxon>
        <taxon>Sordariomycetes</taxon>
        <taxon>Sordariomycetidae</taxon>
        <taxon>Sordariales</taxon>
        <taxon>Lasiosphaeriaceae</taxon>
        <taxon>Cercophora</taxon>
    </lineage>
</organism>
<evidence type="ECO:0000313" key="1">
    <source>
        <dbReference type="EMBL" id="KAK0657500.1"/>
    </source>
</evidence>
<accession>A0AA40CZM2</accession>
<gene>
    <name evidence="1" type="ORF">B0T16DRAFT_61644</name>
</gene>
<name>A0AA40CZM2_9PEZI</name>
<protein>
    <submittedName>
        <fullName evidence="1">Uncharacterized protein</fullName>
    </submittedName>
</protein>
<dbReference type="Proteomes" id="UP001174936">
    <property type="component" value="Unassembled WGS sequence"/>
</dbReference>
<reference evidence="1" key="1">
    <citation type="submission" date="2023-06" db="EMBL/GenBank/DDBJ databases">
        <title>Genome-scale phylogeny and comparative genomics of the fungal order Sordariales.</title>
        <authorList>
            <consortium name="Lawrence Berkeley National Laboratory"/>
            <person name="Hensen N."/>
            <person name="Bonometti L."/>
            <person name="Westerberg I."/>
            <person name="Brannstrom I.O."/>
            <person name="Guillou S."/>
            <person name="Cros-Aarteil S."/>
            <person name="Calhoun S."/>
            <person name="Haridas S."/>
            <person name="Kuo A."/>
            <person name="Mondo S."/>
            <person name="Pangilinan J."/>
            <person name="Riley R."/>
            <person name="Labutti K."/>
            <person name="Andreopoulos B."/>
            <person name="Lipzen A."/>
            <person name="Chen C."/>
            <person name="Yanf M."/>
            <person name="Daum C."/>
            <person name="Ng V."/>
            <person name="Clum A."/>
            <person name="Steindorff A."/>
            <person name="Ohm R."/>
            <person name="Martin F."/>
            <person name="Silar P."/>
            <person name="Natvig D."/>
            <person name="Lalanne C."/>
            <person name="Gautier V."/>
            <person name="Ament-Velasquez S.L."/>
            <person name="Kruys A."/>
            <person name="Hutchinson M.I."/>
            <person name="Powell A.J."/>
            <person name="Barry K."/>
            <person name="Miller A.N."/>
            <person name="Grigoriev I.V."/>
            <person name="Debuchy R."/>
            <person name="Gladieux P."/>
            <person name="Thoren M.H."/>
            <person name="Johannesson H."/>
        </authorList>
    </citation>
    <scope>NUCLEOTIDE SEQUENCE</scope>
    <source>
        <strain evidence="1">SMH2532-1</strain>
    </source>
</reference>
<comment type="caution">
    <text evidence="1">The sequence shown here is derived from an EMBL/GenBank/DDBJ whole genome shotgun (WGS) entry which is preliminary data.</text>
</comment>
<evidence type="ECO:0000313" key="2">
    <source>
        <dbReference type="Proteomes" id="UP001174936"/>
    </source>
</evidence>